<dbReference type="AlphaFoldDB" id="A0A4Y9ZR52"/>
<evidence type="ECO:0008006" key="8">
    <source>
        <dbReference type="Google" id="ProtNLM"/>
    </source>
</evidence>
<accession>A0A4Y9ZR52</accession>
<evidence type="ECO:0000313" key="7">
    <source>
        <dbReference type="Proteomes" id="UP000298061"/>
    </source>
</evidence>
<dbReference type="GO" id="GO:0045134">
    <property type="term" value="F:UDP phosphatase activity"/>
    <property type="evidence" value="ECO:0007669"/>
    <property type="project" value="TreeGrafter"/>
</dbReference>
<dbReference type="Gene3D" id="3.30.420.150">
    <property type="entry name" value="Exopolyphosphatase. Domain 2"/>
    <property type="match status" value="1"/>
</dbReference>
<dbReference type="GO" id="GO:0005794">
    <property type="term" value="C:Golgi apparatus"/>
    <property type="evidence" value="ECO:0007669"/>
    <property type="project" value="TreeGrafter"/>
</dbReference>
<evidence type="ECO:0000256" key="2">
    <source>
        <dbReference type="ARBA" id="ARBA00022801"/>
    </source>
</evidence>
<keyword evidence="2 5" id="KW-0378">Hydrolase</keyword>
<dbReference type="EMBL" id="SFCI01000963">
    <property type="protein sequence ID" value="TFY77252.1"/>
    <property type="molecule type" value="Genomic_DNA"/>
</dbReference>
<dbReference type="GO" id="GO:0005524">
    <property type="term" value="F:ATP binding"/>
    <property type="evidence" value="ECO:0007669"/>
    <property type="project" value="UniProtKB-KW"/>
</dbReference>
<dbReference type="GO" id="GO:0017111">
    <property type="term" value="F:ribonucleoside triphosphate phosphatase activity"/>
    <property type="evidence" value="ECO:0007669"/>
    <property type="project" value="TreeGrafter"/>
</dbReference>
<evidence type="ECO:0000256" key="3">
    <source>
        <dbReference type="PIRSR" id="PIRSR600407-1"/>
    </source>
</evidence>
<evidence type="ECO:0000256" key="5">
    <source>
        <dbReference type="RuleBase" id="RU003833"/>
    </source>
</evidence>
<feature type="binding site" evidence="4">
    <location>
        <begin position="81"/>
        <end position="85"/>
    </location>
    <ligand>
        <name>ATP</name>
        <dbReference type="ChEBI" id="CHEBI:30616"/>
    </ligand>
</feature>
<dbReference type="PANTHER" id="PTHR11782:SF121">
    <property type="entry name" value="NUCLEOSIDE-DIPHOSPHATASE MIG-23"/>
    <property type="match status" value="1"/>
</dbReference>
<gene>
    <name evidence="6" type="ORF">EWM64_g6762</name>
</gene>
<organism evidence="6 7">
    <name type="scientific">Hericium alpestre</name>
    <dbReference type="NCBI Taxonomy" id="135208"/>
    <lineage>
        <taxon>Eukaryota</taxon>
        <taxon>Fungi</taxon>
        <taxon>Dikarya</taxon>
        <taxon>Basidiomycota</taxon>
        <taxon>Agaricomycotina</taxon>
        <taxon>Agaricomycetes</taxon>
        <taxon>Russulales</taxon>
        <taxon>Hericiaceae</taxon>
        <taxon>Hericium</taxon>
    </lineage>
</organism>
<comment type="caution">
    <text evidence="6">The sequence shown here is derived from an EMBL/GenBank/DDBJ whole genome shotgun (WGS) entry which is preliminary data.</text>
</comment>
<dbReference type="PROSITE" id="PS01238">
    <property type="entry name" value="GDA1_CD39_NTPASE"/>
    <property type="match status" value="1"/>
</dbReference>
<dbReference type="PANTHER" id="PTHR11782">
    <property type="entry name" value="ADENOSINE/GUANOSINE DIPHOSPHATASE"/>
    <property type="match status" value="1"/>
</dbReference>
<dbReference type="GO" id="GO:0004382">
    <property type="term" value="F:GDP phosphatase activity"/>
    <property type="evidence" value="ECO:0007669"/>
    <property type="project" value="TreeGrafter"/>
</dbReference>
<dbReference type="GO" id="GO:0006256">
    <property type="term" value="P:UDP catabolic process"/>
    <property type="evidence" value="ECO:0007669"/>
    <property type="project" value="TreeGrafter"/>
</dbReference>
<dbReference type="Proteomes" id="UP000298061">
    <property type="component" value="Unassembled WGS sequence"/>
</dbReference>
<sequence>MRLLSPEKQATVLEATCHFLRFHSEFKIDDPSPVGPCGSSVRIITGEEEGLFGWIAVNYLMDGFGPRDEDRTTYGFLDMGGASTQIAFEPSKEEREKGQNFIDVRLRLMGGEEIRHWVFVTTWLGYGTNQARERYVGQAIDDFEQRRVSSGGADIIEDPCLPKNLHLTESPVHSAPSTSHAKQPHTLVGTGSFSQCLREVAPLLNKTAPCPDVPCLFNGVHVPPIDFSASHFIGVSEYWYSSEDVFGLGGGYNYVEFERAAQAFCGNEWSEIMRMHEEAKERGRLGGHGEVLADSRVVGLGKWGDKVERSRLEMQCFKAAWIANVLHEGLGMPRLVDPGGNDTTVDGFSRRHCY</sequence>
<comment type="similarity">
    <text evidence="1 5">Belongs to the GDA1/CD39 NTPase family.</text>
</comment>
<evidence type="ECO:0000256" key="1">
    <source>
        <dbReference type="ARBA" id="ARBA00009283"/>
    </source>
</evidence>
<dbReference type="Pfam" id="PF01150">
    <property type="entry name" value="GDA1_CD39"/>
    <property type="match status" value="1"/>
</dbReference>
<dbReference type="STRING" id="135208.A0A4Y9ZR52"/>
<dbReference type="Gene3D" id="3.30.420.40">
    <property type="match status" value="1"/>
</dbReference>
<reference evidence="6 7" key="1">
    <citation type="submission" date="2019-02" db="EMBL/GenBank/DDBJ databases">
        <title>Genome sequencing of the rare red list fungi Hericium alpestre (H. flagellum).</title>
        <authorList>
            <person name="Buettner E."/>
            <person name="Kellner H."/>
        </authorList>
    </citation>
    <scope>NUCLEOTIDE SEQUENCE [LARGE SCALE GENOMIC DNA]</scope>
    <source>
        <strain evidence="6 7">DSM 108284</strain>
    </source>
</reference>
<keyword evidence="4" id="KW-0547">Nucleotide-binding</keyword>
<keyword evidence="4" id="KW-0067">ATP-binding</keyword>
<keyword evidence="7" id="KW-1185">Reference proteome</keyword>
<name>A0A4Y9ZR52_9AGAM</name>
<proteinExistence type="inferred from homology"/>
<dbReference type="GO" id="GO:0016020">
    <property type="term" value="C:membrane"/>
    <property type="evidence" value="ECO:0007669"/>
    <property type="project" value="TreeGrafter"/>
</dbReference>
<dbReference type="OrthoDB" id="6372431at2759"/>
<evidence type="ECO:0000256" key="4">
    <source>
        <dbReference type="PIRSR" id="PIRSR600407-2"/>
    </source>
</evidence>
<evidence type="ECO:0000313" key="6">
    <source>
        <dbReference type="EMBL" id="TFY77252.1"/>
    </source>
</evidence>
<protein>
    <recommendedName>
        <fullName evidence="8">Nucleoside phosphatase GDA1/CD39</fullName>
    </recommendedName>
</protein>
<dbReference type="GO" id="GO:0046036">
    <property type="term" value="P:CTP metabolic process"/>
    <property type="evidence" value="ECO:0007669"/>
    <property type="project" value="TreeGrafter"/>
</dbReference>
<dbReference type="InterPro" id="IPR000407">
    <property type="entry name" value="GDA1_CD39_NTPase"/>
</dbReference>
<feature type="active site" description="Proton acceptor" evidence="3">
    <location>
        <position position="49"/>
    </location>
</feature>